<dbReference type="InterPro" id="IPR029063">
    <property type="entry name" value="SAM-dependent_MTases_sf"/>
</dbReference>
<dbReference type="OrthoDB" id="2094832at2759"/>
<dbReference type="Gene3D" id="3.40.50.150">
    <property type="entry name" value="Vaccinia Virus protein VP39"/>
    <property type="match status" value="1"/>
</dbReference>
<sequence>MNFSDSDVLKHKKPSKDLDWWIPNIDHRITPKVRNTLEIYSGTPAEEVVSHVYNIRDQAWSIRPWPCTGMGMFFSSSLPKHPSYSDILALIQSGGHFLDIGCYCGTDLRQLMLDGCPQTNLHGVDLVNHWDLGYDLYRDRHKFDVEYIEADLLNPSEQMRALEGKIDVFGATHLLHNWDWETQVRAAANIVGLSKVGAMVVGFQVGTSNEGPTWNPKNGKEKPELHNLSTFKRLWEETAKTTGTKWNVESRLRDWQDLGHRANETVYLGPESRILEFLVSRTA</sequence>
<evidence type="ECO:0008006" key="3">
    <source>
        <dbReference type="Google" id="ProtNLM"/>
    </source>
</evidence>
<evidence type="ECO:0000313" key="1">
    <source>
        <dbReference type="EMBL" id="PVI01819.1"/>
    </source>
</evidence>
<dbReference type="AlphaFoldDB" id="A0A2V1DUP8"/>
<dbReference type="PANTHER" id="PTHR35897:SF2">
    <property type="entry name" value="METHYLTRANSFERASE DOMAIN-CONTAINING PROTEIN"/>
    <property type="match status" value="1"/>
</dbReference>
<keyword evidence="2" id="KW-1185">Reference proteome</keyword>
<proteinExistence type="predicted"/>
<reference evidence="1 2" key="1">
    <citation type="journal article" date="2018" name="Sci. Rep.">
        <title>Comparative genomics provides insights into the lifestyle and reveals functional heterogeneity of dark septate endophytic fungi.</title>
        <authorList>
            <person name="Knapp D.G."/>
            <person name="Nemeth J.B."/>
            <person name="Barry K."/>
            <person name="Hainaut M."/>
            <person name="Henrissat B."/>
            <person name="Johnson J."/>
            <person name="Kuo A."/>
            <person name="Lim J.H.P."/>
            <person name="Lipzen A."/>
            <person name="Nolan M."/>
            <person name="Ohm R.A."/>
            <person name="Tamas L."/>
            <person name="Grigoriev I.V."/>
            <person name="Spatafora J.W."/>
            <person name="Nagy L.G."/>
            <person name="Kovacs G.M."/>
        </authorList>
    </citation>
    <scope>NUCLEOTIDE SEQUENCE [LARGE SCALE GENOMIC DNA]</scope>
    <source>
        <strain evidence="1 2">DSE2036</strain>
    </source>
</reference>
<dbReference type="EMBL" id="KZ805352">
    <property type="protein sequence ID" value="PVI01819.1"/>
    <property type="molecule type" value="Genomic_DNA"/>
</dbReference>
<dbReference type="InterPro" id="IPR051654">
    <property type="entry name" value="Meroterpenoid_MTases"/>
</dbReference>
<dbReference type="STRING" id="97972.A0A2V1DUP8"/>
<dbReference type="PANTHER" id="PTHR35897">
    <property type="entry name" value="METHYLTRANSFERASE AUSD"/>
    <property type="match status" value="1"/>
</dbReference>
<protein>
    <recommendedName>
        <fullName evidence="3">Methyltransferase domain-containing protein</fullName>
    </recommendedName>
</protein>
<dbReference type="Proteomes" id="UP000244855">
    <property type="component" value="Unassembled WGS sequence"/>
</dbReference>
<name>A0A2V1DUP8_9PLEO</name>
<organism evidence="1 2">
    <name type="scientific">Periconia macrospinosa</name>
    <dbReference type="NCBI Taxonomy" id="97972"/>
    <lineage>
        <taxon>Eukaryota</taxon>
        <taxon>Fungi</taxon>
        <taxon>Dikarya</taxon>
        <taxon>Ascomycota</taxon>
        <taxon>Pezizomycotina</taxon>
        <taxon>Dothideomycetes</taxon>
        <taxon>Pleosporomycetidae</taxon>
        <taxon>Pleosporales</taxon>
        <taxon>Massarineae</taxon>
        <taxon>Periconiaceae</taxon>
        <taxon>Periconia</taxon>
    </lineage>
</organism>
<gene>
    <name evidence="1" type="ORF">DM02DRAFT_524319</name>
</gene>
<evidence type="ECO:0000313" key="2">
    <source>
        <dbReference type="Proteomes" id="UP000244855"/>
    </source>
</evidence>
<dbReference type="SUPFAM" id="SSF53335">
    <property type="entry name" value="S-adenosyl-L-methionine-dependent methyltransferases"/>
    <property type="match status" value="1"/>
</dbReference>
<accession>A0A2V1DUP8</accession>